<organism evidence="1 2">
    <name type="scientific">Chitinophaga terrae</name>
    <name type="common">ex Kim and Jung 2007</name>
    <dbReference type="NCBI Taxonomy" id="408074"/>
    <lineage>
        <taxon>Bacteria</taxon>
        <taxon>Pseudomonadati</taxon>
        <taxon>Bacteroidota</taxon>
        <taxon>Chitinophagia</taxon>
        <taxon>Chitinophagales</taxon>
        <taxon>Chitinophagaceae</taxon>
        <taxon>Chitinophaga</taxon>
    </lineage>
</organism>
<gene>
    <name evidence="1" type="ORF">SAMN05660909_04049</name>
</gene>
<sequence>MKIIQHKFVEYIPNSPEQDVLYISVEYRTAVHLCVCGCGNKVVTPLSPTDWELRFDGKTVSLSPSIGNWNFECKSHYFITRNKIRLARRWDDWEIEEGRKEDAENKKSFFKKFKRKKKKS</sequence>
<keyword evidence="2" id="KW-1185">Reference proteome</keyword>
<dbReference type="AlphaFoldDB" id="A0A1H4EZT8"/>
<dbReference type="Proteomes" id="UP000199656">
    <property type="component" value="Unassembled WGS sequence"/>
</dbReference>
<name>A0A1H4EZT8_9BACT</name>
<protein>
    <submittedName>
        <fullName evidence="1">Uncharacterized protein</fullName>
    </submittedName>
</protein>
<accession>A0A1H4EZT8</accession>
<dbReference type="STRING" id="408074.SAMN05660909_04049"/>
<evidence type="ECO:0000313" key="2">
    <source>
        <dbReference type="Proteomes" id="UP000199656"/>
    </source>
</evidence>
<dbReference type="OrthoDB" id="3788717at2"/>
<evidence type="ECO:0000313" key="1">
    <source>
        <dbReference type="EMBL" id="SEA90210.1"/>
    </source>
</evidence>
<proteinExistence type="predicted"/>
<dbReference type="InterPro" id="IPR045384">
    <property type="entry name" value="DUF6527"/>
</dbReference>
<reference evidence="2" key="1">
    <citation type="submission" date="2016-10" db="EMBL/GenBank/DDBJ databases">
        <authorList>
            <person name="Varghese N."/>
            <person name="Submissions S."/>
        </authorList>
    </citation>
    <scope>NUCLEOTIDE SEQUENCE [LARGE SCALE GENOMIC DNA]</scope>
    <source>
        <strain evidence="2">DSM 23920</strain>
    </source>
</reference>
<dbReference type="EMBL" id="FNRL01000021">
    <property type="protein sequence ID" value="SEA90210.1"/>
    <property type="molecule type" value="Genomic_DNA"/>
</dbReference>
<dbReference type="Pfam" id="PF20137">
    <property type="entry name" value="BubE"/>
    <property type="match status" value="1"/>
</dbReference>
<dbReference type="RefSeq" id="WP_026773236.1">
    <property type="nucleotide sequence ID" value="NZ_BKAT01000020.1"/>
</dbReference>